<dbReference type="PIRSF" id="PIRSF028770">
    <property type="entry name" value="UCP028770"/>
    <property type="match status" value="1"/>
</dbReference>
<keyword evidence="2" id="KW-1133">Transmembrane helix</keyword>
<proteinExistence type="predicted"/>
<name>A0A5C1NI91_9GAMM</name>
<dbReference type="KEGG" id="hbh:E4T21_07810"/>
<evidence type="ECO:0000256" key="1">
    <source>
        <dbReference type="SAM" id="Coils"/>
    </source>
</evidence>
<feature type="transmembrane region" description="Helical" evidence="2">
    <location>
        <begin position="6"/>
        <end position="24"/>
    </location>
</feature>
<dbReference type="Proteomes" id="UP000324285">
    <property type="component" value="Chromosome"/>
</dbReference>
<evidence type="ECO:0000313" key="3">
    <source>
        <dbReference type="EMBL" id="QEM81459.1"/>
    </source>
</evidence>
<keyword evidence="4" id="KW-1185">Reference proteome</keyword>
<keyword evidence="2" id="KW-0472">Membrane</keyword>
<sequence length="120" mass="14333">MLNNIALGMMVFVVLVLFYGIIAIHDIPYEIAKKREHPHQDAIHVAGWVSLFTLHVLWPFLWIWATLYRPERGWGFNKIEEEQQRERNELSRMENELSRMQHRIAVLEARLEERMGHKGE</sequence>
<feature type="coiled-coil region" evidence="1">
    <location>
        <begin position="76"/>
        <end position="110"/>
    </location>
</feature>
<evidence type="ECO:0000313" key="4">
    <source>
        <dbReference type="Proteomes" id="UP000324285"/>
    </source>
</evidence>
<dbReference type="Pfam" id="PF11742">
    <property type="entry name" value="DUF3302"/>
    <property type="match status" value="1"/>
</dbReference>
<organism evidence="3 4">
    <name type="scientific">Halomonas binhaiensis</name>
    <dbReference type="NCBI Taxonomy" id="2562282"/>
    <lineage>
        <taxon>Bacteria</taxon>
        <taxon>Pseudomonadati</taxon>
        <taxon>Pseudomonadota</taxon>
        <taxon>Gammaproteobacteria</taxon>
        <taxon>Oceanospirillales</taxon>
        <taxon>Halomonadaceae</taxon>
        <taxon>Halomonas</taxon>
    </lineage>
</organism>
<dbReference type="RefSeq" id="WP_149284470.1">
    <property type="nucleotide sequence ID" value="NZ_CP038437.2"/>
</dbReference>
<accession>A0A5C1NI91</accession>
<feature type="transmembrane region" description="Helical" evidence="2">
    <location>
        <begin position="45"/>
        <end position="65"/>
    </location>
</feature>
<keyword evidence="1" id="KW-0175">Coiled coil</keyword>
<reference evidence="3" key="1">
    <citation type="submission" date="2021-02" db="EMBL/GenBank/DDBJ databases">
        <title>Strain Y2R2, a novel species of the genus Halomonas.</title>
        <authorList>
            <person name="Huang H."/>
        </authorList>
    </citation>
    <scope>NUCLEOTIDE SEQUENCE</scope>
    <source>
        <strain evidence="3">Y2R2</strain>
    </source>
</reference>
<dbReference type="EMBL" id="CP038437">
    <property type="protein sequence ID" value="QEM81459.1"/>
    <property type="molecule type" value="Genomic_DNA"/>
</dbReference>
<dbReference type="OrthoDB" id="5741122at2"/>
<evidence type="ECO:0000256" key="2">
    <source>
        <dbReference type="SAM" id="Phobius"/>
    </source>
</evidence>
<dbReference type="AlphaFoldDB" id="A0A5C1NI91"/>
<protein>
    <submittedName>
        <fullName evidence="3">DUF3302 domain-containing protein</fullName>
    </submittedName>
</protein>
<gene>
    <name evidence="3" type="ORF">E4T21_07810</name>
</gene>
<dbReference type="InterPro" id="IPR011223">
    <property type="entry name" value="UCP028770"/>
</dbReference>
<keyword evidence="2" id="KW-0812">Transmembrane</keyword>